<keyword evidence="7 10" id="KW-0472">Membrane</keyword>
<evidence type="ECO:0000256" key="9">
    <source>
        <dbReference type="ARBA" id="ARBA00023316"/>
    </source>
</evidence>
<organism evidence="13 14">
    <name type="scientific">Acinetobacter marinus</name>
    <dbReference type="NCBI Taxonomy" id="281375"/>
    <lineage>
        <taxon>Bacteria</taxon>
        <taxon>Pseudomonadati</taxon>
        <taxon>Pseudomonadota</taxon>
        <taxon>Gammaproteobacteria</taxon>
        <taxon>Moraxellales</taxon>
        <taxon>Moraxellaceae</taxon>
        <taxon>Acinetobacter</taxon>
    </lineage>
</organism>
<dbReference type="CDD" id="cd03785">
    <property type="entry name" value="GT28_MurG"/>
    <property type="match status" value="1"/>
</dbReference>
<feature type="binding site" evidence="10">
    <location>
        <position position="182"/>
    </location>
    <ligand>
        <name>UDP-N-acetyl-alpha-D-glucosamine</name>
        <dbReference type="ChEBI" id="CHEBI:57705"/>
    </ligand>
</feature>
<dbReference type="EC" id="2.4.1.227" evidence="10"/>
<gene>
    <name evidence="10" type="primary">murG</name>
    <name evidence="13" type="ORF">SAMN05421749_10823</name>
</gene>
<feature type="binding site" evidence="10">
    <location>
        <position position="213"/>
    </location>
    <ligand>
        <name>UDP-N-acetyl-alpha-D-glucosamine</name>
        <dbReference type="ChEBI" id="CHEBI:57705"/>
    </ligand>
</feature>
<evidence type="ECO:0000256" key="10">
    <source>
        <dbReference type="HAMAP-Rule" id="MF_00033"/>
    </source>
</evidence>
<dbReference type="InterPro" id="IPR007235">
    <property type="entry name" value="Glyco_trans_28_C"/>
</dbReference>
<dbReference type="SUPFAM" id="SSF53756">
    <property type="entry name" value="UDP-Glycosyltransferase/glycogen phosphorylase"/>
    <property type="match status" value="1"/>
</dbReference>
<dbReference type="GO" id="GO:0008360">
    <property type="term" value="P:regulation of cell shape"/>
    <property type="evidence" value="ECO:0007669"/>
    <property type="project" value="UniProtKB-KW"/>
</dbReference>
<dbReference type="EMBL" id="FMYK01000008">
    <property type="protein sequence ID" value="SDC59494.1"/>
    <property type="molecule type" value="Genomic_DNA"/>
</dbReference>
<dbReference type="GO" id="GO:0009252">
    <property type="term" value="P:peptidoglycan biosynthetic process"/>
    <property type="evidence" value="ECO:0007669"/>
    <property type="project" value="UniProtKB-UniRule"/>
</dbReference>
<keyword evidence="8 10" id="KW-0131">Cell cycle</keyword>
<comment type="similarity">
    <text evidence="10">Belongs to the glycosyltransferase 28 family. MurG subfamily.</text>
</comment>
<dbReference type="PANTHER" id="PTHR21015">
    <property type="entry name" value="UDP-N-ACETYLGLUCOSAMINE--N-ACETYLMURAMYL-(PENTAPEPTIDE) PYROPHOSPHORYL-UNDECAPRENOL N-ACETYLGLUCOSAMINE TRANSFERASE 1"/>
    <property type="match status" value="1"/>
</dbReference>
<evidence type="ECO:0000256" key="8">
    <source>
        <dbReference type="ARBA" id="ARBA00023306"/>
    </source>
</evidence>
<dbReference type="InterPro" id="IPR004276">
    <property type="entry name" value="GlycoTrans_28_N"/>
</dbReference>
<comment type="pathway">
    <text evidence="10">Cell wall biogenesis; peptidoglycan biosynthesis.</text>
</comment>
<sequence length="379" mass="40456">MTEQASSPATTSTPSASPRRILMMAAGTGGHVFPALAVAKALQQRGHQVFWLATPHGMENRLLQQHDIPIHQIDIQGVRGNGIVRKLKAPFKILAATLAAMRIMKSLKIDAVAGFGGYVSGPGGLAARALGIPVLIHEQNAVAGFTNTQLSRIAKTVCQAFPKAFAGLNESPKLVTTGNPVRQEISEILSPKWRYEQRESEQQPLNILIVGGSLGAQALNEHIPAALTALNVPMHVRHQCGQQQLETTQQRYDTLPKCDGFDSQVLPFIDDMAAAYSQADLIICRAGALTVTEVATAGVAAIFIPLPSAVDDHQTANAHYLADVGAAKICPQSTLTADSLQQLLAPLMHRATLCDMAVKARQQAQSQATAQVAELVEQL</sequence>
<evidence type="ECO:0000256" key="7">
    <source>
        <dbReference type="ARBA" id="ARBA00023136"/>
    </source>
</evidence>
<dbReference type="GO" id="GO:0005886">
    <property type="term" value="C:plasma membrane"/>
    <property type="evidence" value="ECO:0007669"/>
    <property type="project" value="UniProtKB-SubCell"/>
</dbReference>
<feature type="binding site" evidence="10">
    <location>
        <position position="269"/>
    </location>
    <ligand>
        <name>UDP-N-acetyl-alpha-D-glucosamine</name>
        <dbReference type="ChEBI" id="CHEBI:57705"/>
    </ligand>
</feature>
<keyword evidence="14" id="KW-1185">Reference proteome</keyword>
<keyword evidence="3 10" id="KW-0328">Glycosyltransferase</keyword>
<dbReference type="HAMAP" id="MF_00033">
    <property type="entry name" value="MurG"/>
    <property type="match status" value="1"/>
</dbReference>
<evidence type="ECO:0000259" key="12">
    <source>
        <dbReference type="Pfam" id="PF04101"/>
    </source>
</evidence>
<evidence type="ECO:0000313" key="14">
    <source>
        <dbReference type="Proteomes" id="UP000242317"/>
    </source>
</evidence>
<name>A0A1G6MW70_9GAMM</name>
<evidence type="ECO:0000256" key="1">
    <source>
        <dbReference type="ARBA" id="ARBA00022475"/>
    </source>
</evidence>
<dbReference type="Gene3D" id="3.40.50.2000">
    <property type="entry name" value="Glycogen Phosphorylase B"/>
    <property type="match status" value="2"/>
</dbReference>
<proteinExistence type="inferred from homology"/>
<feature type="domain" description="Glycosyl transferase family 28 C-terminal" evidence="12">
    <location>
        <begin position="207"/>
        <end position="364"/>
    </location>
</feature>
<dbReference type="Pfam" id="PF03033">
    <property type="entry name" value="Glyco_transf_28"/>
    <property type="match status" value="1"/>
</dbReference>
<comment type="function">
    <text evidence="10">Cell wall formation. Catalyzes the transfer of a GlcNAc subunit on undecaprenyl-pyrophosphoryl-MurNAc-pentapeptide (lipid intermediate I) to form undecaprenyl-pyrophosphoryl-MurNAc-(pentapeptide)GlcNAc (lipid intermediate II).</text>
</comment>
<keyword evidence="6 10" id="KW-0573">Peptidoglycan synthesis</keyword>
<evidence type="ECO:0000256" key="3">
    <source>
        <dbReference type="ARBA" id="ARBA00022676"/>
    </source>
</evidence>
<keyword evidence="1 10" id="KW-1003">Cell membrane</keyword>
<protein>
    <recommendedName>
        <fullName evidence="10">UDP-N-acetylglucosamine--N-acetylmuramyl-(pentapeptide) pyrophosphoryl-undecaprenol N-acetylglucosamine transferase</fullName>
        <ecNumber evidence="10">2.4.1.227</ecNumber>
    </recommendedName>
    <alternativeName>
        <fullName evidence="10">Undecaprenyl-PP-MurNAc-pentapeptide-UDPGlcNAc GlcNAc transferase</fullName>
    </alternativeName>
</protein>
<dbReference type="Proteomes" id="UP000242317">
    <property type="component" value="Unassembled WGS sequence"/>
</dbReference>
<dbReference type="GO" id="GO:0005975">
    <property type="term" value="P:carbohydrate metabolic process"/>
    <property type="evidence" value="ECO:0007669"/>
    <property type="project" value="InterPro"/>
</dbReference>
<keyword evidence="5 10" id="KW-0133">Cell shape</keyword>
<evidence type="ECO:0000256" key="4">
    <source>
        <dbReference type="ARBA" id="ARBA00022679"/>
    </source>
</evidence>
<keyword evidence="9 10" id="KW-0961">Cell wall biogenesis/degradation</keyword>
<keyword evidence="2 10" id="KW-0132">Cell division</keyword>
<dbReference type="GO" id="GO:0051991">
    <property type="term" value="F:UDP-N-acetyl-D-glucosamine:N-acetylmuramoyl-L-alanyl-D-glutamyl-meso-2,6-diaminopimelyl-D-alanyl-D-alanine-diphosphoundecaprenol 4-beta-N-acetylglucosaminlytransferase activity"/>
    <property type="evidence" value="ECO:0007669"/>
    <property type="project" value="RHEA"/>
</dbReference>
<evidence type="ECO:0000313" key="13">
    <source>
        <dbReference type="EMBL" id="SDC59494.1"/>
    </source>
</evidence>
<dbReference type="InterPro" id="IPR006009">
    <property type="entry name" value="GlcNAc_MurG"/>
</dbReference>
<feature type="binding site" evidence="10">
    <location>
        <position position="314"/>
    </location>
    <ligand>
        <name>UDP-N-acetyl-alpha-D-glucosamine</name>
        <dbReference type="ChEBI" id="CHEBI:57705"/>
    </ligand>
</feature>
<feature type="domain" description="Glycosyltransferase family 28 N-terminal" evidence="11">
    <location>
        <begin position="21"/>
        <end position="158"/>
    </location>
</feature>
<comment type="subcellular location">
    <subcellularLocation>
        <location evidence="10">Cell membrane</location>
        <topology evidence="10">Peripheral membrane protein</topology>
        <orientation evidence="10">Cytoplasmic side</orientation>
    </subcellularLocation>
</comment>
<accession>A0A1G6MW70</accession>
<feature type="binding site" evidence="10">
    <location>
        <begin position="288"/>
        <end position="293"/>
    </location>
    <ligand>
        <name>UDP-N-acetyl-alpha-D-glucosamine</name>
        <dbReference type="ChEBI" id="CHEBI:57705"/>
    </ligand>
</feature>
<evidence type="ECO:0000256" key="2">
    <source>
        <dbReference type="ARBA" id="ARBA00022618"/>
    </source>
</evidence>
<evidence type="ECO:0000256" key="6">
    <source>
        <dbReference type="ARBA" id="ARBA00022984"/>
    </source>
</evidence>
<dbReference type="AlphaFoldDB" id="A0A1G6MW70"/>
<feature type="binding site" evidence="10">
    <location>
        <position position="140"/>
    </location>
    <ligand>
        <name>UDP-N-acetyl-alpha-D-glucosamine</name>
        <dbReference type="ChEBI" id="CHEBI:57705"/>
    </ligand>
</feature>
<evidence type="ECO:0000259" key="11">
    <source>
        <dbReference type="Pfam" id="PF03033"/>
    </source>
</evidence>
<dbReference type="GO" id="GO:0071555">
    <property type="term" value="P:cell wall organization"/>
    <property type="evidence" value="ECO:0007669"/>
    <property type="project" value="UniProtKB-KW"/>
</dbReference>
<comment type="catalytic activity">
    <reaction evidence="10">
        <text>di-trans,octa-cis-undecaprenyl diphospho-N-acetyl-alpha-D-muramoyl-L-alanyl-D-glutamyl-meso-2,6-diaminopimeloyl-D-alanyl-D-alanine + UDP-N-acetyl-alpha-D-glucosamine = di-trans,octa-cis-undecaprenyl diphospho-[N-acetyl-alpha-D-glucosaminyl-(1-&gt;4)]-N-acetyl-alpha-D-muramoyl-L-alanyl-D-glutamyl-meso-2,6-diaminopimeloyl-D-alanyl-D-alanine + UDP + H(+)</text>
        <dbReference type="Rhea" id="RHEA:31227"/>
        <dbReference type="ChEBI" id="CHEBI:15378"/>
        <dbReference type="ChEBI" id="CHEBI:57705"/>
        <dbReference type="ChEBI" id="CHEBI:58223"/>
        <dbReference type="ChEBI" id="CHEBI:61387"/>
        <dbReference type="ChEBI" id="CHEBI:61388"/>
        <dbReference type="EC" id="2.4.1.227"/>
    </reaction>
</comment>
<dbReference type="NCBIfam" id="TIGR01133">
    <property type="entry name" value="murG"/>
    <property type="match status" value="1"/>
</dbReference>
<dbReference type="GO" id="GO:0050511">
    <property type="term" value="F:undecaprenyldiphospho-muramoylpentapeptide beta-N-acetylglucosaminyltransferase activity"/>
    <property type="evidence" value="ECO:0007669"/>
    <property type="project" value="UniProtKB-UniRule"/>
</dbReference>
<evidence type="ECO:0000256" key="5">
    <source>
        <dbReference type="ARBA" id="ARBA00022960"/>
    </source>
</evidence>
<dbReference type="Pfam" id="PF04101">
    <property type="entry name" value="Glyco_tran_28_C"/>
    <property type="match status" value="1"/>
</dbReference>
<dbReference type="UniPathway" id="UPA00219"/>
<dbReference type="GO" id="GO:0051301">
    <property type="term" value="P:cell division"/>
    <property type="evidence" value="ECO:0007669"/>
    <property type="project" value="UniProtKB-KW"/>
</dbReference>
<feature type="binding site" evidence="10">
    <location>
        <begin position="28"/>
        <end position="30"/>
    </location>
    <ligand>
        <name>UDP-N-acetyl-alpha-D-glucosamine</name>
        <dbReference type="ChEBI" id="CHEBI:57705"/>
    </ligand>
</feature>
<dbReference type="PANTHER" id="PTHR21015:SF22">
    <property type="entry name" value="GLYCOSYLTRANSFERASE"/>
    <property type="match status" value="1"/>
</dbReference>
<reference evidence="14" key="1">
    <citation type="submission" date="2016-09" db="EMBL/GenBank/DDBJ databases">
        <authorList>
            <person name="Varghese N."/>
            <person name="Submissions S."/>
        </authorList>
    </citation>
    <scope>NUCLEOTIDE SEQUENCE [LARGE SCALE GENOMIC DNA]</scope>
    <source>
        <strain evidence="14">ANC 3699</strain>
    </source>
</reference>
<keyword evidence="4 10" id="KW-0808">Transferase</keyword>